<dbReference type="EMBL" id="VXDD01000003">
    <property type="protein sequence ID" value="KAB0301521.1"/>
    <property type="molecule type" value="Genomic_DNA"/>
</dbReference>
<dbReference type="AlphaFoldDB" id="A0A5N3S6D3"/>
<protein>
    <submittedName>
        <fullName evidence="2">Uncharacterized protein</fullName>
    </submittedName>
</protein>
<sequence length="182" mass="21009">MFKISEEVQKLKTHTLTLSGIALFISITAALPEKIAIIGLDLSGSKETVGWFLLIILSYFLLKFSVLSIFEVVKKALPRWISYKGKDLRGDVIMLSEKEIHDEYERQSQHHVNEDLLGTLTGEAADIERKRNKLDRDYKSKFVAAYNLWLYISDILFPIVFGCFCSWALYHFLEYGVVFKFT</sequence>
<feature type="transmembrane region" description="Helical" evidence="1">
    <location>
        <begin position="148"/>
        <end position="170"/>
    </location>
</feature>
<proteinExistence type="predicted"/>
<dbReference type="RefSeq" id="WP_150897077.1">
    <property type="nucleotide sequence ID" value="NZ_VXDD01000003.1"/>
</dbReference>
<name>A0A5N3S6D3_9VIBR</name>
<accession>A0A5N3S6D3</accession>
<keyword evidence="1" id="KW-0472">Membrane</keyword>
<feature type="transmembrane region" description="Helical" evidence="1">
    <location>
        <begin position="51"/>
        <end position="73"/>
    </location>
</feature>
<organism evidence="2 3">
    <name type="scientific">Vibrio fortis</name>
    <dbReference type="NCBI Taxonomy" id="212667"/>
    <lineage>
        <taxon>Bacteria</taxon>
        <taxon>Pseudomonadati</taxon>
        <taxon>Pseudomonadota</taxon>
        <taxon>Gammaproteobacteria</taxon>
        <taxon>Vibrionales</taxon>
        <taxon>Vibrionaceae</taxon>
        <taxon>Vibrio</taxon>
    </lineage>
</organism>
<evidence type="ECO:0000256" key="1">
    <source>
        <dbReference type="SAM" id="Phobius"/>
    </source>
</evidence>
<reference evidence="2 3" key="1">
    <citation type="submission" date="2019-09" db="EMBL/GenBank/DDBJ databases">
        <title>Vibrio Fortis S7-72.</title>
        <authorList>
            <person name="Das S.K."/>
        </authorList>
    </citation>
    <scope>NUCLEOTIDE SEQUENCE [LARGE SCALE GENOMIC DNA]</scope>
    <source>
        <strain evidence="2 3">S7-72</strain>
    </source>
</reference>
<comment type="caution">
    <text evidence="2">The sequence shown here is derived from an EMBL/GenBank/DDBJ whole genome shotgun (WGS) entry which is preliminary data.</text>
</comment>
<dbReference type="Proteomes" id="UP000326687">
    <property type="component" value="Unassembled WGS sequence"/>
</dbReference>
<keyword evidence="1" id="KW-1133">Transmembrane helix</keyword>
<evidence type="ECO:0000313" key="3">
    <source>
        <dbReference type="Proteomes" id="UP000326687"/>
    </source>
</evidence>
<gene>
    <name evidence="2" type="ORF">F2Z80_20905</name>
</gene>
<feature type="transmembrane region" description="Helical" evidence="1">
    <location>
        <begin position="12"/>
        <end position="31"/>
    </location>
</feature>
<evidence type="ECO:0000313" key="2">
    <source>
        <dbReference type="EMBL" id="KAB0301521.1"/>
    </source>
</evidence>
<keyword evidence="1" id="KW-0812">Transmembrane</keyword>